<accession>A0A2N9EQ84</accession>
<evidence type="ECO:0000256" key="1">
    <source>
        <dbReference type="SAM" id="MobiDB-lite"/>
    </source>
</evidence>
<name>A0A2N9EQ84_FAGSY</name>
<dbReference type="AlphaFoldDB" id="A0A2N9EQ84"/>
<protein>
    <submittedName>
        <fullName evidence="2">Uncharacterized protein</fullName>
    </submittedName>
</protein>
<organism evidence="2">
    <name type="scientific">Fagus sylvatica</name>
    <name type="common">Beechnut</name>
    <dbReference type="NCBI Taxonomy" id="28930"/>
    <lineage>
        <taxon>Eukaryota</taxon>
        <taxon>Viridiplantae</taxon>
        <taxon>Streptophyta</taxon>
        <taxon>Embryophyta</taxon>
        <taxon>Tracheophyta</taxon>
        <taxon>Spermatophyta</taxon>
        <taxon>Magnoliopsida</taxon>
        <taxon>eudicotyledons</taxon>
        <taxon>Gunneridae</taxon>
        <taxon>Pentapetalae</taxon>
        <taxon>rosids</taxon>
        <taxon>fabids</taxon>
        <taxon>Fagales</taxon>
        <taxon>Fagaceae</taxon>
        <taxon>Fagus</taxon>
    </lineage>
</organism>
<gene>
    <name evidence="2" type="ORF">FSB_LOCUS4867</name>
</gene>
<dbReference type="EMBL" id="OIVN01000246">
    <property type="protein sequence ID" value="SPC76985.1"/>
    <property type="molecule type" value="Genomic_DNA"/>
</dbReference>
<evidence type="ECO:0000313" key="2">
    <source>
        <dbReference type="EMBL" id="SPC76985.1"/>
    </source>
</evidence>
<proteinExistence type="predicted"/>
<sequence length="249" mass="27121">MSGISNGSLSAYGCHLSAVHLQVDHGVSSPIVLFKFREALNLGGIVMLGNQDMLEKSVFPKEFKPCMSLIFSSRLSILLSNWESFPSGFGGVGGLGGVALLHEAEEFVELSFKSDHPDLLLAGSGSTCLLQPFDRECRIQPREVNNVKLDFEFTVECMTLAYFVGWMFTRLAFTRALTGADDHAHFILPEGSRKGIGSPGKHLHAPLDLHGCEGRRVDSRVPCPRYKRVRGGACTSPAPPESGFDPKVQ</sequence>
<feature type="region of interest" description="Disordered" evidence="1">
    <location>
        <begin position="230"/>
        <end position="249"/>
    </location>
</feature>
<reference evidence="2" key="1">
    <citation type="submission" date="2018-02" db="EMBL/GenBank/DDBJ databases">
        <authorList>
            <person name="Cohen D.B."/>
            <person name="Kent A.D."/>
        </authorList>
    </citation>
    <scope>NUCLEOTIDE SEQUENCE</scope>
</reference>